<keyword evidence="8" id="KW-1185">Reference proteome</keyword>
<dbReference type="InterPro" id="IPR032812">
    <property type="entry name" value="SbsA_Ig"/>
</dbReference>
<evidence type="ECO:0000313" key="7">
    <source>
        <dbReference type="EMBL" id="CBA16595.1"/>
    </source>
</evidence>
<feature type="region of interest" description="Disordered" evidence="3">
    <location>
        <begin position="653"/>
        <end position="684"/>
    </location>
</feature>
<reference evidence="7 8" key="1">
    <citation type="journal article" date="2009" name="BMC Genomics">
        <title>The complete genome sequence of Xanthomonas albilineans provides new insights into the reductive genome evolution of the xylem-limited Xanthomonadaceae.</title>
        <authorList>
            <person name="Pieretti I."/>
            <person name="Royer M."/>
            <person name="Barbe V."/>
            <person name="Carrere S."/>
            <person name="Koebnik R."/>
            <person name="Cociancich S."/>
            <person name="Couloux A."/>
            <person name="Darrasse A."/>
            <person name="Gouzy J."/>
            <person name="Jacques M.A."/>
            <person name="Lauber E."/>
            <person name="Manceau C."/>
            <person name="Mangenot S."/>
            <person name="Poussier S."/>
            <person name="Segurens B."/>
            <person name="Szurek B."/>
            <person name="Verdier V."/>
            <person name="Arlat M."/>
            <person name="Rott P."/>
        </authorList>
    </citation>
    <scope>NUCLEOTIDE SEQUENCE [LARGE SCALE GENOMIC DNA]</scope>
    <source>
        <strain evidence="8">GPE PC73 / CFBP 7063</strain>
    </source>
</reference>
<dbReference type="Pfam" id="PF05593">
    <property type="entry name" value="RHS_repeat"/>
    <property type="match status" value="6"/>
</dbReference>
<organism evidence="7 8">
    <name type="scientific">Xanthomonas albilineans (strain GPE PC73 / CFBP 7063)</name>
    <dbReference type="NCBI Taxonomy" id="380358"/>
    <lineage>
        <taxon>Bacteria</taxon>
        <taxon>Pseudomonadati</taxon>
        <taxon>Pseudomonadota</taxon>
        <taxon>Gammaproteobacteria</taxon>
        <taxon>Lysobacterales</taxon>
        <taxon>Lysobacteraceae</taxon>
        <taxon>Xanthomonas</taxon>
    </lineage>
</organism>
<dbReference type="Pfam" id="PF25023">
    <property type="entry name" value="TEN_YD-shell"/>
    <property type="match status" value="1"/>
</dbReference>
<proteinExistence type="predicted"/>
<feature type="region of interest" description="Disordered" evidence="3">
    <location>
        <begin position="1565"/>
        <end position="1587"/>
    </location>
</feature>
<protein>
    <submittedName>
        <fullName evidence="7">Putative rhs family protein</fullName>
    </submittedName>
</protein>
<dbReference type="PANTHER" id="PTHR32305">
    <property type="match status" value="1"/>
</dbReference>
<evidence type="ECO:0000256" key="1">
    <source>
        <dbReference type="ARBA" id="ARBA00022729"/>
    </source>
</evidence>
<sequence length="1779" mass="188535">MPTPKIALTGWICSIGLGMVAALASVPAGWAQQGSGVPSAASVPAFAAPGMASTPPRLVLEGGGVLRLEASGQTLVLTAADSPHPLRTWSLLEPRQGASLTRLADGRVLLWGGAGKDGALRKTGVLLDPQQDGWVPTALDGVQPRAGHSATLLSDGRLLVAGGKGAPAQAQLWDPRTQQVTEIAMPARVGQTATLQADGKVRLSGGTDGRGQPASQDLVFDPATGTFASAGPVGAAFGTSLAVAAASPKDQDAGVDPATRIALRFTRPVRGSEVNGSTVALMGPAGAVEARVTTAEGGRLVFVQPEVLLFPGTDYTVLVDGLHGLDGAALPLSVIEWKTAASAATPTVQAPGVAARPSATLLGCGQSHPLPCRAHALLADGTWRPGQDNTDARWRAPGAQPAQPALSALEAVAMASQRTSVSGQVLLVDGQPIAGVAVSVGTQLTHTDPSGRFVLSGLPVGHQELYVDGSAANAAGREYGEFVVGVELQAGQLTRLPYTMYLPRISARDTTAIASPLKQDVVLTHPDMPGLQIHIPAGTVIRDRKGALVHHLSIVPTPVNRAPFPVASNYPMYFTLEPGGATVQALTPQAAQGIKILYPNYDTLATGTRANFWIYDPSEGWRVYGQGRVTSDGTRIAPEGGVALYKTMGASYSIDSSKPPPDPDTPHCSDGCGKEAGGGGATAGDPIDLYTGEFSYTETDAVVPGLSPLVVTRSYRPGDPNKQDFGIGTAANFRYTLYAPPTNLQHGCPGGGQCSTTVDYNQLQLVLPGGMPVTFARVYGSGPGGQWQQTGSVSGYAGATITQGSPRGHGYLLTLRDGSMMYFYNYAPNQLMWTIDRFGNRVDYTYDAGLLSHIVSATGRALSIGYDSNNRINTLSDSLGNTWSYAYNDDGYLSQVTRPDGSTRSYHYKIRQAAGIREGADTLPYQARLESITDSKQQRVVFNEFESANGTWTGRVVKQTQADGGVLTINYAHVDGSTTGVLVTKPDGSQRRVVFDPVSHYPSSDTLAYGTPLAQTITYERTASGQTTARTDALGRRTEYAYDSAGRPLQITQLAGTAQARTTTLAYNGDGDLASITDALGRTTSFGYTNRCLTSVTTPLGQTSTATCNGVGQRLSVTDPLGHTTNFTWSNDDLTAITDALGRQTQLRYDALGRLIGVQDAQGNVSRFEYDALGRQTKAVDPLGNSVATGFDGNGNVSAILLPHGAGVTYAYDARDRRISRTDALGQAESWTYDSMDRVATHTDRRNRTTTYSYDALGRPSTATLPGAGGTLTASYDAGNRLMVLSDSLSGTLNWSYDGFDQVTQANGPQGSIVYGYDAVGRRTSMQAATQTKVNYAYDDGDRLTGIAQGTDTVSFAYDNANRLSSKTLPNQVQTVYVYNDANQVTGLAWGKTGQAALGSLGYGYDSRGQLVAQTGSHAPQALPPASTNNTFDDNNRQTQANGNARSYDADGHLLSDGTRTYTWDDRDHLSQITQGGTVIASYSYDALGRRSAKTESGATTQYLYDGLNTVQEMQGTTINPILTGPGIDERYARDDNGGRTYFLTDLLGSTRLLTDTNGNAVQRYDYDPYGTTTQSSTSYNNPYQYTGREHDQSGLYYYRARYYMPELGRFISEDPIKLAGGVNGYAYVGENPISYFDPIGLQSYTPGKMPPSNIPGGPWTPDPSRPPGNFLGPPNGANRQMCSYVPDAKNGGPASATNGAYWKEKVSGEKGWFRYNLDGVPITPEMAHPGAQSTPDWLDIMRISSAWGVVTFFATYSVPLGESEQQIIDSRNENSGSP</sequence>
<feature type="domain" description="SbsA Ig-like" evidence="4">
    <location>
        <begin position="239"/>
        <end position="320"/>
    </location>
</feature>
<dbReference type="InterPro" id="IPR022385">
    <property type="entry name" value="Rhs_assc_core"/>
</dbReference>
<dbReference type="InterPro" id="IPR013784">
    <property type="entry name" value="Carb-bd-like_fold"/>
</dbReference>
<evidence type="ECO:0000259" key="6">
    <source>
        <dbReference type="Pfam" id="PF25023"/>
    </source>
</evidence>
<dbReference type="Pfam" id="PF20148">
    <property type="entry name" value="DUF6531"/>
    <property type="match status" value="1"/>
</dbReference>
<feature type="compositionally biased region" description="Pro residues" evidence="3">
    <location>
        <begin position="1655"/>
        <end position="1667"/>
    </location>
</feature>
<accession>D2UEJ8</accession>
<evidence type="ECO:0000259" key="5">
    <source>
        <dbReference type="Pfam" id="PF20148"/>
    </source>
</evidence>
<keyword evidence="2" id="KW-0677">Repeat</keyword>
<dbReference type="NCBIfam" id="TIGR01643">
    <property type="entry name" value="YD_repeat_2x"/>
    <property type="match status" value="8"/>
</dbReference>
<keyword evidence="1" id="KW-0732">Signal</keyword>
<gene>
    <name evidence="7" type="primary">RhsA</name>
    <name evidence="7" type="ordered locus">XALc_2112</name>
</gene>
<feature type="compositionally biased region" description="Polar residues" evidence="3">
    <location>
        <begin position="1426"/>
        <end position="1445"/>
    </location>
</feature>
<dbReference type="InterPro" id="IPR031325">
    <property type="entry name" value="RHS_repeat"/>
</dbReference>
<evidence type="ECO:0000259" key="4">
    <source>
        <dbReference type="Pfam" id="PF13205"/>
    </source>
</evidence>
<dbReference type="GO" id="GO:0030246">
    <property type="term" value="F:carbohydrate binding"/>
    <property type="evidence" value="ECO:0007669"/>
    <property type="project" value="InterPro"/>
</dbReference>
<dbReference type="InterPro" id="IPR050708">
    <property type="entry name" value="T6SS_VgrG/RHS"/>
</dbReference>
<dbReference type="PRINTS" id="PR00394">
    <property type="entry name" value="RHSPROTEIN"/>
</dbReference>
<dbReference type="eggNOG" id="COG3055">
    <property type="taxonomic scope" value="Bacteria"/>
</dbReference>
<dbReference type="STRING" id="380358.XALC_2112"/>
<feature type="domain" description="Teneurin-like YD-shell" evidence="6">
    <location>
        <begin position="1374"/>
        <end position="1633"/>
    </location>
</feature>
<dbReference type="Proteomes" id="UP000001890">
    <property type="component" value="Chromosome"/>
</dbReference>
<dbReference type="PANTHER" id="PTHR32305:SF15">
    <property type="entry name" value="PROTEIN RHSA-RELATED"/>
    <property type="match status" value="1"/>
</dbReference>
<dbReference type="RefSeq" id="WP_012916595.1">
    <property type="nucleotide sequence ID" value="NC_013722.1"/>
</dbReference>
<feature type="region of interest" description="Disordered" evidence="3">
    <location>
        <begin position="1655"/>
        <end position="1677"/>
    </location>
</feature>
<dbReference type="EMBL" id="FP565176">
    <property type="protein sequence ID" value="CBA16595.1"/>
    <property type="molecule type" value="Genomic_DNA"/>
</dbReference>
<name>D2UEJ8_XANAP</name>
<evidence type="ECO:0000256" key="3">
    <source>
        <dbReference type="SAM" id="MobiDB-lite"/>
    </source>
</evidence>
<dbReference type="SUPFAM" id="SSF50965">
    <property type="entry name" value="Galactose oxidase, central domain"/>
    <property type="match status" value="1"/>
</dbReference>
<evidence type="ECO:0000256" key="2">
    <source>
        <dbReference type="ARBA" id="ARBA00022737"/>
    </source>
</evidence>
<dbReference type="KEGG" id="xal:XALC_2112"/>
<feature type="region of interest" description="Disordered" evidence="3">
    <location>
        <begin position="1418"/>
        <end position="1452"/>
    </location>
</feature>
<dbReference type="InterPro" id="IPR006530">
    <property type="entry name" value="YD"/>
</dbReference>
<dbReference type="GeneID" id="57877420"/>
<dbReference type="InterPro" id="IPR037293">
    <property type="entry name" value="Gal_Oxidase_central_sf"/>
</dbReference>
<evidence type="ECO:0000313" key="8">
    <source>
        <dbReference type="Proteomes" id="UP000001890"/>
    </source>
</evidence>
<feature type="compositionally biased region" description="Polar residues" evidence="3">
    <location>
        <begin position="1571"/>
        <end position="1585"/>
    </location>
</feature>
<dbReference type="NCBIfam" id="TIGR03696">
    <property type="entry name" value="Rhs_assc_core"/>
    <property type="match status" value="1"/>
</dbReference>
<dbReference type="InterPro" id="IPR011043">
    <property type="entry name" value="Gal_Oxase/kelch_b-propeller"/>
</dbReference>
<dbReference type="Gene3D" id="2.180.10.10">
    <property type="entry name" value="RHS repeat-associated core"/>
    <property type="match status" value="3"/>
</dbReference>
<dbReference type="InterPro" id="IPR056823">
    <property type="entry name" value="TEN-like_YD-shell"/>
</dbReference>
<dbReference type="eggNOG" id="COG3209">
    <property type="taxonomic scope" value="Bacteria"/>
</dbReference>
<dbReference type="OrthoDB" id="7030285at2"/>
<dbReference type="InterPro" id="IPR045351">
    <property type="entry name" value="DUF6531"/>
</dbReference>
<dbReference type="Pfam" id="PF13205">
    <property type="entry name" value="Big_5"/>
    <property type="match status" value="1"/>
</dbReference>
<dbReference type="Gene3D" id="2.130.10.80">
    <property type="entry name" value="Galactose oxidase/kelch, beta-propeller"/>
    <property type="match status" value="2"/>
</dbReference>
<dbReference type="SUPFAM" id="SSF49452">
    <property type="entry name" value="Starch-binding domain-like"/>
    <property type="match status" value="1"/>
</dbReference>
<feature type="domain" description="DUF6531" evidence="5">
    <location>
        <begin position="684"/>
        <end position="738"/>
    </location>
</feature>